<dbReference type="STRING" id="1126833.VN24_21530"/>
<dbReference type="HOGENOM" id="CLU_2808321_0_0_9"/>
<name>A0A0D5NNG5_9BACL</name>
<dbReference type="Proteomes" id="UP000032633">
    <property type="component" value="Chromosome"/>
</dbReference>
<dbReference type="Gene3D" id="2.40.33.20">
    <property type="entry name" value="PK beta-barrel domain-like"/>
    <property type="match status" value="1"/>
</dbReference>
<dbReference type="AlphaFoldDB" id="A0A0D5NNG5"/>
<proteinExistence type="predicted"/>
<keyword evidence="2" id="KW-1185">Reference proteome</keyword>
<accession>A0A0D5NNG5</accession>
<dbReference type="PATRIC" id="fig|1126833.4.peg.4732"/>
<reference evidence="2" key="2">
    <citation type="submission" date="2015-03" db="EMBL/GenBank/DDBJ databases">
        <title>Genome sequence of Paenibacillus beijingensis strain DSM 24997T.</title>
        <authorList>
            <person name="Kwak Y."/>
            <person name="Shin J.-H."/>
        </authorList>
    </citation>
    <scope>NUCLEOTIDE SEQUENCE [LARGE SCALE GENOMIC DNA]</scope>
    <source>
        <strain evidence="2">DSM 24997</strain>
    </source>
</reference>
<dbReference type="EMBL" id="CP011058">
    <property type="protein sequence ID" value="AJY76680.1"/>
    <property type="molecule type" value="Genomic_DNA"/>
</dbReference>
<sequence>MELEAGKAQLDHFQQGLTAAVLGRDEQGNLIRKAGIMGIVLSDGVVFPEDPIVVELPPEPHFPLERV</sequence>
<gene>
    <name evidence="1" type="ORF">VN24_21530</name>
</gene>
<dbReference type="RefSeq" id="WP_045672105.1">
    <property type="nucleotide sequence ID" value="NZ_CP011058.1"/>
</dbReference>
<dbReference type="KEGG" id="pbj:VN24_21530"/>
<evidence type="ECO:0000313" key="2">
    <source>
        <dbReference type="Proteomes" id="UP000032633"/>
    </source>
</evidence>
<organism evidence="1 2">
    <name type="scientific">Paenibacillus beijingensis</name>
    <dbReference type="NCBI Taxonomy" id="1126833"/>
    <lineage>
        <taxon>Bacteria</taxon>
        <taxon>Bacillati</taxon>
        <taxon>Bacillota</taxon>
        <taxon>Bacilli</taxon>
        <taxon>Bacillales</taxon>
        <taxon>Paenibacillaceae</taxon>
        <taxon>Paenibacillus</taxon>
    </lineage>
</organism>
<protein>
    <submittedName>
        <fullName evidence="1">Uncharacterized protein</fullName>
    </submittedName>
</protein>
<evidence type="ECO:0000313" key="1">
    <source>
        <dbReference type="EMBL" id="AJY76680.1"/>
    </source>
</evidence>
<reference evidence="1 2" key="1">
    <citation type="journal article" date="2015" name="J. Biotechnol.">
        <title>Complete genome sequence of Paenibacillus beijingensis 7188(T) (=DSM 24997(T)), a novel rhizobacterium from jujube garden soil.</title>
        <authorList>
            <person name="Kwak Y."/>
            <person name="Shin J.H."/>
        </authorList>
    </citation>
    <scope>NUCLEOTIDE SEQUENCE [LARGE SCALE GENOMIC DNA]</scope>
    <source>
        <strain evidence="1 2">DSM 24997</strain>
    </source>
</reference>